<evidence type="ECO:0000313" key="1">
    <source>
        <dbReference type="EMBL" id="EFA78577.1"/>
    </source>
</evidence>
<sequence>MSQQQQQPKTTIRESRDMLISLFPECEKQIKDDVNCYIKFGPNPESLQVNCNKENWECTFCLSLCDAAQPLKKCMQTNNYQTSACQPEINNFLAECRPETMRDRIEKRANLKN</sequence>
<organism evidence="1 2">
    <name type="scientific">Heterostelium pallidum (strain ATCC 26659 / Pp 5 / PN500)</name>
    <name type="common">Cellular slime mold</name>
    <name type="synonym">Polysphondylium pallidum</name>
    <dbReference type="NCBI Taxonomy" id="670386"/>
    <lineage>
        <taxon>Eukaryota</taxon>
        <taxon>Amoebozoa</taxon>
        <taxon>Evosea</taxon>
        <taxon>Eumycetozoa</taxon>
        <taxon>Dictyostelia</taxon>
        <taxon>Acytosteliales</taxon>
        <taxon>Acytosteliaceae</taxon>
        <taxon>Heterostelium</taxon>
    </lineage>
</organism>
<dbReference type="AlphaFoldDB" id="D3BKZ7"/>
<dbReference type="RefSeq" id="XP_020430701.1">
    <property type="nucleotide sequence ID" value="XM_020580026.1"/>
</dbReference>
<dbReference type="Proteomes" id="UP000001396">
    <property type="component" value="Unassembled WGS sequence"/>
</dbReference>
<dbReference type="InParanoid" id="D3BKZ7"/>
<name>D3BKZ7_HETP5</name>
<accession>D3BKZ7</accession>
<reference evidence="1 2" key="1">
    <citation type="journal article" date="2011" name="Genome Res.">
        <title>Phylogeny-wide analysis of social amoeba genomes highlights ancient origins for complex intercellular communication.</title>
        <authorList>
            <person name="Heidel A.J."/>
            <person name="Lawal H.M."/>
            <person name="Felder M."/>
            <person name="Schilde C."/>
            <person name="Helps N.R."/>
            <person name="Tunggal B."/>
            <person name="Rivero F."/>
            <person name="John U."/>
            <person name="Schleicher M."/>
            <person name="Eichinger L."/>
            <person name="Platzer M."/>
            <person name="Noegel A.A."/>
            <person name="Schaap P."/>
            <person name="Gloeckner G."/>
        </authorList>
    </citation>
    <scope>NUCLEOTIDE SEQUENCE [LARGE SCALE GENOMIC DNA]</scope>
    <source>
        <strain evidence="2">ATCC 26659 / Pp 5 / PN500</strain>
    </source>
</reference>
<gene>
    <name evidence="1" type="ORF">PPL_09229</name>
</gene>
<proteinExistence type="predicted"/>
<protein>
    <submittedName>
        <fullName evidence="1">Uncharacterized protein</fullName>
    </submittedName>
</protein>
<dbReference type="EMBL" id="ADBJ01000038">
    <property type="protein sequence ID" value="EFA78577.1"/>
    <property type="molecule type" value="Genomic_DNA"/>
</dbReference>
<dbReference type="GeneID" id="31364704"/>
<comment type="caution">
    <text evidence="1">The sequence shown here is derived from an EMBL/GenBank/DDBJ whole genome shotgun (WGS) entry which is preliminary data.</text>
</comment>
<evidence type="ECO:0000313" key="2">
    <source>
        <dbReference type="Proteomes" id="UP000001396"/>
    </source>
</evidence>
<keyword evidence="2" id="KW-1185">Reference proteome</keyword>